<dbReference type="PANTHER" id="PTHR38420:SF1">
    <property type="entry name" value="PUTATIVE (AFU_ORTHOLOGUE AFUA_5G14690)-RELATED"/>
    <property type="match status" value="1"/>
</dbReference>
<dbReference type="InterPro" id="IPR045759">
    <property type="entry name" value="Ap4A_phos1/2_N"/>
</dbReference>
<proteinExistence type="predicted"/>
<evidence type="ECO:0000313" key="3">
    <source>
        <dbReference type="EMBL" id="KAL1306340.1"/>
    </source>
</evidence>
<dbReference type="SUPFAM" id="SSF54197">
    <property type="entry name" value="HIT-like"/>
    <property type="match status" value="1"/>
</dbReference>
<dbReference type="Pfam" id="PF19327">
    <property type="entry name" value="Ap4A_phos_N"/>
    <property type="match status" value="1"/>
</dbReference>
<evidence type="ECO:0000313" key="4">
    <source>
        <dbReference type="Proteomes" id="UP001562354"/>
    </source>
</evidence>
<comment type="caution">
    <text evidence="3">The sequence shown here is derived from an EMBL/GenBank/DDBJ whole genome shotgun (WGS) entry which is preliminary data.</text>
</comment>
<feature type="domain" description="ATP adenylyltransferase C-terminal" evidence="1">
    <location>
        <begin position="177"/>
        <end position="291"/>
    </location>
</feature>
<reference evidence="3 4" key="1">
    <citation type="submission" date="2024-07" db="EMBL/GenBank/DDBJ databases">
        <title>Draft sequence of the Neodothiora populina.</title>
        <authorList>
            <person name="Drown D.D."/>
            <person name="Schuette U.S."/>
            <person name="Buechlein A.B."/>
            <person name="Rusch D.R."/>
            <person name="Winton L.W."/>
            <person name="Adams G.A."/>
        </authorList>
    </citation>
    <scope>NUCLEOTIDE SEQUENCE [LARGE SCALE GENOMIC DNA]</scope>
    <source>
        <strain evidence="3 4">CPC 39397</strain>
    </source>
</reference>
<dbReference type="EMBL" id="JBFMKM010000004">
    <property type="protein sequence ID" value="KAL1306340.1"/>
    <property type="molecule type" value="Genomic_DNA"/>
</dbReference>
<dbReference type="InterPro" id="IPR009163">
    <property type="entry name" value="Ap4A_phos1/2"/>
</dbReference>
<dbReference type="InterPro" id="IPR036265">
    <property type="entry name" value="HIT-like_sf"/>
</dbReference>
<dbReference type="Proteomes" id="UP001562354">
    <property type="component" value="Unassembled WGS sequence"/>
</dbReference>
<protein>
    <recommendedName>
        <fullName evidence="5">ATP adenylyltransferase</fullName>
    </recommendedName>
</protein>
<feature type="domain" description="Ap4A phosphorylase 1/2 N-terminal" evidence="2">
    <location>
        <begin position="32"/>
        <end position="163"/>
    </location>
</feature>
<dbReference type="InterPro" id="IPR019200">
    <property type="entry name" value="ATP_adenylylTrfase_C"/>
</dbReference>
<organism evidence="3 4">
    <name type="scientific">Neodothiora populina</name>
    <dbReference type="NCBI Taxonomy" id="2781224"/>
    <lineage>
        <taxon>Eukaryota</taxon>
        <taxon>Fungi</taxon>
        <taxon>Dikarya</taxon>
        <taxon>Ascomycota</taxon>
        <taxon>Pezizomycotina</taxon>
        <taxon>Dothideomycetes</taxon>
        <taxon>Dothideomycetidae</taxon>
        <taxon>Dothideales</taxon>
        <taxon>Dothioraceae</taxon>
        <taxon>Neodothiora</taxon>
    </lineage>
</organism>
<dbReference type="InterPro" id="IPR043171">
    <property type="entry name" value="Ap4A_phos1/2-like"/>
</dbReference>
<sequence length="292" mass="32998">MDEQDILSRFDNLVESGKVLYDRQQRDFAYIDGDLEFHFLVTSALANKTTIKTPRSQAGDENMVKPKLRPGSDISTEGFEVGNIGSDHYVAVNKFCYARPHLMLLTSDAYKRQYEPLYNNDLEAMWTLLSTFDRDYLAFFNCAKDSGCSRLHKHMQLIPKPAKSFAAFLDADNAREPDVPFQWFYHRFDSAPITSIYLSTVYSDLVEQATRASESFRVYTDITSPAAACPHNMILSKRWMIVISRRQAAINKEAGANALGMLGVIAVATDNEVQNWVRLGLTNSLSQLGVPR</sequence>
<dbReference type="GeneID" id="95978755"/>
<evidence type="ECO:0000259" key="2">
    <source>
        <dbReference type="Pfam" id="PF19327"/>
    </source>
</evidence>
<dbReference type="RefSeq" id="XP_069202613.1">
    <property type="nucleotide sequence ID" value="XM_069344787.1"/>
</dbReference>
<evidence type="ECO:0000259" key="1">
    <source>
        <dbReference type="Pfam" id="PF09830"/>
    </source>
</evidence>
<dbReference type="Gene3D" id="3.30.428.70">
    <property type="match status" value="1"/>
</dbReference>
<name>A0ABR3PKT2_9PEZI</name>
<evidence type="ECO:0008006" key="5">
    <source>
        <dbReference type="Google" id="ProtNLM"/>
    </source>
</evidence>
<keyword evidence="4" id="KW-1185">Reference proteome</keyword>
<dbReference type="PANTHER" id="PTHR38420">
    <property type="entry name" value="AP-4-A PHOSPHORYLASE II"/>
    <property type="match status" value="1"/>
</dbReference>
<gene>
    <name evidence="3" type="ORF">AAFC00_005055</name>
</gene>
<dbReference type="Pfam" id="PF09830">
    <property type="entry name" value="ATP_transf"/>
    <property type="match status" value="1"/>
</dbReference>
<accession>A0ABR3PKT2</accession>